<accession>A0ACC0G1J0</accession>
<dbReference type="Proteomes" id="UP001060215">
    <property type="component" value="Chromosome 12"/>
</dbReference>
<name>A0ACC0G1J0_9ERIC</name>
<organism evidence="1 2">
    <name type="scientific">Camellia lanceoleosa</name>
    <dbReference type="NCBI Taxonomy" id="1840588"/>
    <lineage>
        <taxon>Eukaryota</taxon>
        <taxon>Viridiplantae</taxon>
        <taxon>Streptophyta</taxon>
        <taxon>Embryophyta</taxon>
        <taxon>Tracheophyta</taxon>
        <taxon>Spermatophyta</taxon>
        <taxon>Magnoliopsida</taxon>
        <taxon>eudicotyledons</taxon>
        <taxon>Gunneridae</taxon>
        <taxon>Pentapetalae</taxon>
        <taxon>asterids</taxon>
        <taxon>Ericales</taxon>
        <taxon>Theaceae</taxon>
        <taxon>Camellia</taxon>
    </lineage>
</organism>
<evidence type="ECO:0000313" key="2">
    <source>
        <dbReference type="Proteomes" id="UP001060215"/>
    </source>
</evidence>
<comment type="caution">
    <text evidence="1">The sequence shown here is derived from an EMBL/GenBank/DDBJ whole genome shotgun (WGS) entry which is preliminary data.</text>
</comment>
<evidence type="ECO:0000313" key="1">
    <source>
        <dbReference type="EMBL" id="KAI7994664.1"/>
    </source>
</evidence>
<dbReference type="EMBL" id="CM045769">
    <property type="protein sequence ID" value="KAI7994664.1"/>
    <property type="molecule type" value="Genomic_DNA"/>
</dbReference>
<gene>
    <name evidence="1" type="ORF">LOK49_LG11G01566</name>
</gene>
<reference evidence="1 2" key="1">
    <citation type="journal article" date="2022" name="Plant J.">
        <title>Chromosome-level genome of Camellia lanceoleosa provides a valuable resource for understanding genome evolution and self-incompatibility.</title>
        <authorList>
            <person name="Gong W."/>
            <person name="Xiao S."/>
            <person name="Wang L."/>
            <person name="Liao Z."/>
            <person name="Chang Y."/>
            <person name="Mo W."/>
            <person name="Hu G."/>
            <person name="Li W."/>
            <person name="Zhao G."/>
            <person name="Zhu H."/>
            <person name="Hu X."/>
            <person name="Ji K."/>
            <person name="Xiang X."/>
            <person name="Song Q."/>
            <person name="Yuan D."/>
            <person name="Jin S."/>
            <person name="Zhang L."/>
        </authorList>
    </citation>
    <scope>NUCLEOTIDE SEQUENCE [LARGE SCALE GENOMIC DNA]</scope>
    <source>
        <strain evidence="1">SQ_2022a</strain>
    </source>
</reference>
<protein>
    <submittedName>
        <fullName evidence="1">Uncharacterized protein</fullName>
    </submittedName>
</protein>
<proteinExistence type="predicted"/>
<keyword evidence="2" id="KW-1185">Reference proteome</keyword>
<sequence length="78" mass="8976">MGNETSQSEADKDVADCKIYLPMEDEQDVAPKFDVERISPFCFMALKNWWDPDKSVAFKRDKLREILKPKHPGCGSEI</sequence>